<dbReference type="RefSeq" id="WP_380205757.1">
    <property type="nucleotide sequence ID" value="NZ_JBHTEK010000001.1"/>
</dbReference>
<accession>A0ABW2UBU8</accession>
<sequence length="208" mass="23071">MCEHEAQQVFGARTLIIRPGLLVGPLDPTDRFTYWVSRVARGGEVLAPGSPNRFVQFMDARDLAQWIVELIEHNAAGVFNAACPPFSLTFAQLLAAIKAVTQSDASFTWADDAFLQQQRVKEWSEMPLYLAQSSQETRGFMAANIDKALAANLTFRPLADTIRDTLEWRATQPSPLQAGIDDAREKELLDTWHHTSQGVIVTSAADAR</sequence>
<gene>
    <name evidence="2" type="ORF">ACFQT0_25270</name>
</gene>
<dbReference type="EMBL" id="JBHTEK010000001">
    <property type="protein sequence ID" value="MFC7670302.1"/>
    <property type="molecule type" value="Genomic_DNA"/>
</dbReference>
<dbReference type="Gene3D" id="3.40.50.720">
    <property type="entry name" value="NAD(P)-binding Rossmann-like Domain"/>
    <property type="match status" value="1"/>
</dbReference>
<evidence type="ECO:0000313" key="2">
    <source>
        <dbReference type="EMBL" id="MFC7670302.1"/>
    </source>
</evidence>
<dbReference type="Proteomes" id="UP001596513">
    <property type="component" value="Unassembled WGS sequence"/>
</dbReference>
<name>A0ABW2UBU8_9BACT</name>
<comment type="caution">
    <text evidence="2">The sequence shown here is derived from an EMBL/GenBank/DDBJ whole genome shotgun (WGS) entry which is preliminary data.</text>
</comment>
<reference evidence="3" key="1">
    <citation type="journal article" date="2019" name="Int. J. Syst. Evol. Microbiol.">
        <title>The Global Catalogue of Microorganisms (GCM) 10K type strain sequencing project: providing services to taxonomists for standard genome sequencing and annotation.</title>
        <authorList>
            <consortium name="The Broad Institute Genomics Platform"/>
            <consortium name="The Broad Institute Genome Sequencing Center for Infectious Disease"/>
            <person name="Wu L."/>
            <person name="Ma J."/>
        </authorList>
    </citation>
    <scope>NUCLEOTIDE SEQUENCE [LARGE SCALE GENOMIC DNA]</scope>
    <source>
        <strain evidence="3">JCM 19635</strain>
    </source>
</reference>
<organism evidence="2 3">
    <name type="scientific">Hymenobacter humi</name>
    <dbReference type="NCBI Taxonomy" id="1411620"/>
    <lineage>
        <taxon>Bacteria</taxon>
        <taxon>Pseudomonadati</taxon>
        <taxon>Bacteroidota</taxon>
        <taxon>Cytophagia</taxon>
        <taxon>Cytophagales</taxon>
        <taxon>Hymenobacteraceae</taxon>
        <taxon>Hymenobacter</taxon>
    </lineage>
</organism>
<protein>
    <submittedName>
        <fullName evidence="2">NAD-dependent epimerase/dehydratase family protein</fullName>
    </submittedName>
</protein>
<feature type="domain" description="NAD-dependent epimerase/dehydratase" evidence="1">
    <location>
        <begin position="4"/>
        <end position="80"/>
    </location>
</feature>
<keyword evidence="3" id="KW-1185">Reference proteome</keyword>
<proteinExistence type="predicted"/>
<dbReference type="InterPro" id="IPR036291">
    <property type="entry name" value="NAD(P)-bd_dom_sf"/>
</dbReference>
<dbReference type="SUPFAM" id="SSF51735">
    <property type="entry name" value="NAD(P)-binding Rossmann-fold domains"/>
    <property type="match status" value="1"/>
</dbReference>
<dbReference type="Pfam" id="PF01370">
    <property type="entry name" value="Epimerase"/>
    <property type="match status" value="1"/>
</dbReference>
<evidence type="ECO:0000313" key="3">
    <source>
        <dbReference type="Proteomes" id="UP001596513"/>
    </source>
</evidence>
<dbReference type="InterPro" id="IPR001509">
    <property type="entry name" value="Epimerase_deHydtase"/>
</dbReference>
<evidence type="ECO:0000259" key="1">
    <source>
        <dbReference type="Pfam" id="PF01370"/>
    </source>
</evidence>